<dbReference type="InterPro" id="IPR013088">
    <property type="entry name" value="Znf_NHR/GATA"/>
</dbReference>
<dbReference type="Pfam" id="PF03884">
    <property type="entry name" value="YacG"/>
    <property type="match status" value="1"/>
</dbReference>
<evidence type="ECO:0000313" key="6">
    <source>
        <dbReference type="Proteomes" id="UP000183760"/>
    </source>
</evidence>
<evidence type="ECO:0000256" key="1">
    <source>
        <dbReference type="ARBA" id="ARBA00022723"/>
    </source>
</evidence>
<evidence type="ECO:0000256" key="3">
    <source>
        <dbReference type="SAM" id="MobiDB-lite"/>
    </source>
</evidence>
<keyword evidence="6" id="KW-1185">Reference proteome</keyword>
<evidence type="ECO:0000256" key="2">
    <source>
        <dbReference type="ARBA" id="ARBA00022833"/>
    </source>
</evidence>
<organism evidence="4 7">
    <name type="scientific">Myxococcus fulvus</name>
    <dbReference type="NCBI Taxonomy" id="33"/>
    <lineage>
        <taxon>Bacteria</taxon>
        <taxon>Pseudomonadati</taxon>
        <taxon>Myxococcota</taxon>
        <taxon>Myxococcia</taxon>
        <taxon>Myxococcales</taxon>
        <taxon>Cystobacterineae</taxon>
        <taxon>Myxococcaceae</taxon>
        <taxon>Myxococcus</taxon>
    </lineage>
</organism>
<dbReference type="GO" id="GO:0008270">
    <property type="term" value="F:zinc ion binding"/>
    <property type="evidence" value="ECO:0007669"/>
    <property type="project" value="InterPro"/>
</dbReference>
<evidence type="ECO:0000313" key="7">
    <source>
        <dbReference type="Proteomes" id="UP000321514"/>
    </source>
</evidence>
<dbReference type="InterPro" id="IPR005584">
    <property type="entry name" value="DNA_gyrase_inhibitor_YacG"/>
</dbReference>
<dbReference type="SUPFAM" id="SSF57716">
    <property type="entry name" value="Glucocorticoid receptor-like (DNA-binding domain)"/>
    <property type="match status" value="1"/>
</dbReference>
<feature type="region of interest" description="Disordered" evidence="3">
    <location>
        <begin position="42"/>
        <end position="69"/>
    </location>
</feature>
<feature type="region of interest" description="Disordered" evidence="3">
    <location>
        <begin position="1"/>
        <end position="21"/>
    </location>
</feature>
<dbReference type="RefSeq" id="WP_074955136.1">
    <property type="nucleotide sequence ID" value="NZ_BJXR01000031.1"/>
</dbReference>
<evidence type="ECO:0000313" key="5">
    <source>
        <dbReference type="EMBL" id="SEU15262.1"/>
    </source>
</evidence>
<dbReference type="Gene3D" id="3.30.50.10">
    <property type="entry name" value="Erythroid Transcription Factor GATA-1, subunit A"/>
    <property type="match status" value="1"/>
</dbReference>
<sequence length="69" mass="7913">MSPLSCPICKKPVPPRPENTAFPFCSRRCRAVDLGKWLGEEYRMPDRQSDESEDELPPGSHPDRQREDA</sequence>
<reference evidence="5 6" key="1">
    <citation type="submission" date="2016-10" db="EMBL/GenBank/DDBJ databases">
        <authorList>
            <person name="Varghese N."/>
            <person name="Submissions S."/>
        </authorList>
    </citation>
    <scope>NUCLEOTIDE SEQUENCE [LARGE SCALE GENOMIC DNA]</scope>
    <source>
        <strain evidence="5 6">DSM 16525</strain>
    </source>
</reference>
<accession>A0A511T6Y8</accession>
<reference evidence="4 7" key="2">
    <citation type="submission" date="2019-07" db="EMBL/GenBank/DDBJ databases">
        <title>Whole genome shotgun sequence of Myxococcus fulvus NBRC 100333.</title>
        <authorList>
            <person name="Hosoyama A."/>
            <person name="Uohara A."/>
            <person name="Ohji S."/>
            <person name="Ichikawa N."/>
        </authorList>
    </citation>
    <scope>NUCLEOTIDE SEQUENCE [LARGE SCALE GENOMIC DNA]</scope>
    <source>
        <strain evidence="4 7">NBRC 100333</strain>
    </source>
</reference>
<dbReference type="AlphaFoldDB" id="A0A511T6Y8"/>
<dbReference type="Proteomes" id="UP000321514">
    <property type="component" value="Unassembled WGS sequence"/>
</dbReference>
<dbReference type="STRING" id="1334629.MFUL124B02_26940"/>
<protein>
    <submittedName>
        <fullName evidence="4">DNA gyrase inhibitor YacG</fullName>
    </submittedName>
</protein>
<name>A0A511T6Y8_MYXFU</name>
<evidence type="ECO:0000313" key="4">
    <source>
        <dbReference type="EMBL" id="GEN09088.1"/>
    </source>
</evidence>
<dbReference type="GO" id="GO:0006355">
    <property type="term" value="P:regulation of DNA-templated transcription"/>
    <property type="evidence" value="ECO:0007669"/>
    <property type="project" value="InterPro"/>
</dbReference>
<keyword evidence="2" id="KW-0862">Zinc</keyword>
<gene>
    <name evidence="4" type="primary">yacG</name>
    <name evidence="4" type="ORF">MFU01_41250</name>
    <name evidence="5" type="ORF">SAMN05443572_105346</name>
</gene>
<dbReference type="PANTHER" id="PTHR36150:SF1">
    <property type="entry name" value="DNA GYRASE INHIBITOR YACG"/>
    <property type="match status" value="1"/>
</dbReference>
<dbReference type="OrthoDB" id="9809663at2"/>
<dbReference type="HAMAP" id="MF_00649">
    <property type="entry name" value="DNA_gyrase_inhibitor_YacG"/>
    <property type="match status" value="1"/>
</dbReference>
<dbReference type="EMBL" id="BJXR01000031">
    <property type="protein sequence ID" value="GEN09088.1"/>
    <property type="molecule type" value="Genomic_DNA"/>
</dbReference>
<proteinExistence type="inferred from homology"/>
<keyword evidence="1" id="KW-0479">Metal-binding</keyword>
<dbReference type="PANTHER" id="PTHR36150">
    <property type="entry name" value="DNA GYRASE INHIBITOR YACG"/>
    <property type="match status" value="1"/>
</dbReference>
<dbReference type="Proteomes" id="UP000183760">
    <property type="component" value="Unassembled WGS sequence"/>
</dbReference>
<dbReference type="EMBL" id="FOIB01000005">
    <property type="protein sequence ID" value="SEU15262.1"/>
    <property type="molecule type" value="Genomic_DNA"/>
</dbReference>
<comment type="caution">
    <text evidence="4">The sequence shown here is derived from an EMBL/GenBank/DDBJ whole genome shotgun (WGS) entry which is preliminary data.</text>
</comment>